<evidence type="ECO:0000313" key="1">
    <source>
        <dbReference type="EMBL" id="QEP35047.1"/>
    </source>
</evidence>
<gene>
    <name evidence="1" type="ORF">APAC_1975</name>
</gene>
<dbReference type="KEGG" id="apai:APAC_1975"/>
<reference evidence="2" key="2">
    <citation type="submission" date="2019-09" db="EMBL/GenBank/DDBJ databases">
        <title>Complete genome sequencing of four Arcobacter species reveals a diverse suite of mobile elements.</title>
        <authorList>
            <person name="On S.L.W."/>
            <person name="Miller W.G."/>
            <person name="Biggs P."/>
            <person name="Cornelius A."/>
            <person name="Vandamme P."/>
        </authorList>
    </citation>
    <scope>NUCLEOTIDE SEQUENCE [LARGE SCALE GENOMIC DNA]</scope>
    <source>
        <strain evidence="2">LMG 26638</strain>
    </source>
</reference>
<accession>A0A5C2H7Y2</accession>
<evidence type="ECO:0000313" key="2">
    <source>
        <dbReference type="Proteomes" id="UP000322726"/>
    </source>
</evidence>
<organism evidence="1 2">
    <name type="scientific">Malaciobacter pacificus</name>
    <dbReference type="NCBI Taxonomy" id="1080223"/>
    <lineage>
        <taxon>Bacteria</taxon>
        <taxon>Pseudomonadati</taxon>
        <taxon>Campylobacterota</taxon>
        <taxon>Epsilonproteobacteria</taxon>
        <taxon>Campylobacterales</taxon>
        <taxon>Arcobacteraceae</taxon>
        <taxon>Malaciobacter</taxon>
    </lineage>
</organism>
<name>A0A5C2H7Y2_9BACT</name>
<reference evidence="1 2" key="3">
    <citation type="submission" date="2019-09" db="EMBL/GenBank/DDBJ databases">
        <title>Taxonomic note: a critical rebuttal of the proposed division of the genus Arcobacter into six genera, emended descriptions of Arcobacter anaerophilus and the genus Arcobacter, and an assessment of genus-level boundaries for Epsilonproteobacteria using in silico genomic comparator tools.</title>
        <authorList>
            <person name="On S.L.W."/>
            <person name="Miller W.G."/>
            <person name="Biggs P."/>
            <person name="Cornelius A."/>
            <person name="Vandamme P."/>
        </authorList>
    </citation>
    <scope>NUCLEOTIDE SEQUENCE [LARGE SCALE GENOMIC DNA]</scope>
    <source>
        <strain evidence="1 2">LMG 26638</strain>
    </source>
</reference>
<keyword evidence="2" id="KW-1185">Reference proteome</keyword>
<sequence length="203" mass="23966">MSKLNNRLKRVLESITDIDFILKEKIEDKILKAALNMNIIIISEQFTKLKDDNEFNILKNFSNENLKAIDKIKDSILNDYENSNINDFIQNILPGIKNSIIYLNKFGIQIIMNEEKIINDNKYDLHLIYKEIDRLAEFAGMKKIDKHNYISKNDSPSELGCFIFSNLQECEWFMDNVKKITWFDPEDGIQDVLEHIKSKRDRK</sequence>
<dbReference type="Proteomes" id="UP000322726">
    <property type="component" value="Chromosome"/>
</dbReference>
<dbReference type="EMBL" id="CP035928">
    <property type="protein sequence ID" value="QEP35047.1"/>
    <property type="molecule type" value="Genomic_DNA"/>
</dbReference>
<reference evidence="1 2" key="1">
    <citation type="submission" date="2019-09" db="EMBL/GenBank/DDBJ databases">
        <title>Complete genome sequencing of four Arcobacter species reveals a diverse suite of mobile elements.</title>
        <authorList>
            <person name="Miller W.G."/>
            <person name="Yee E."/>
            <person name="Bono J.L."/>
        </authorList>
    </citation>
    <scope>NUCLEOTIDE SEQUENCE [LARGE SCALE GENOMIC DNA]</scope>
    <source>
        <strain evidence="1 2">LMG 26638</strain>
    </source>
</reference>
<proteinExistence type="predicted"/>
<protein>
    <submittedName>
        <fullName evidence="1">Uncharacterized protein</fullName>
    </submittedName>
</protein>
<dbReference type="AlphaFoldDB" id="A0A5C2H7Y2"/>
<dbReference type="RefSeq" id="WP_228255911.1">
    <property type="nucleotide sequence ID" value="NZ_BMEF01000058.1"/>
</dbReference>